<gene>
    <name evidence="6" type="ORF">ABID41_002416</name>
</gene>
<comment type="caution">
    <text evidence="6">The sequence shown here is derived from an EMBL/GenBank/DDBJ whole genome shotgun (WGS) entry which is preliminary data.</text>
</comment>
<dbReference type="InterPro" id="IPR036388">
    <property type="entry name" value="WH-like_DNA-bd_sf"/>
</dbReference>
<dbReference type="PROSITE" id="PS50931">
    <property type="entry name" value="HTH_LYSR"/>
    <property type="match status" value="1"/>
</dbReference>
<dbReference type="Pfam" id="PF03466">
    <property type="entry name" value="LysR_substrate"/>
    <property type="match status" value="1"/>
</dbReference>
<comment type="similarity">
    <text evidence="1">Belongs to the LysR transcriptional regulatory family.</text>
</comment>
<accession>A0ABV2EJS0</accession>
<keyword evidence="3 6" id="KW-0238">DNA-binding</keyword>
<dbReference type="GO" id="GO:0003677">
    <property type="term" value="F:DNA binding"/>
    <property type="evidence" value="ECO:0007669"/>
    <property type="project" value="UniProtKB-KW"/>
</dbReference>
<dbReference type="Pfam" id="PF00126">
    <property type="entry name" value="HTH_1"/>
    <property type="match status" value="1"/>
</dbReference>
<dbReference type="PANTHER" id="PTHR30537:SF74">
    <property type="entry name" value="HTH-TYPE TRANSCRIPTIONAL REGULATOR TRPI"/>
    <property type="match status" value="1"/>
</dbReference>
<dbReference type="InterPro" id="IPR058163">
    <property type="entry name" value="LysR-type_TF_proteobact-type"/>
</dbReference>
<dbReference type="EMBL" id="JBEPLU010000002">
    <property type="protein sequence ID" value="MET3527298.1"/>
    <property type="molecule type" value="Genomic_DNA"/>
</dbReference>
<organism evidence="6 7">
    <name type="scientific">Phenylobacterium koreense</name>
    <dbReference type="NCBI Taxonomy" id="266125"/>
    <lineage>
        <taxon>Bacteria</taxon>
        <taxon>Pseudomonadati</taxon>
        <taxon>Pseudomonadota</taxon>
        <taxon>Alphaproteobacteria</taxon>
        <taxon>Caulobacterales</taxon>
        <taxon>Caulobacteraceae</taxon>
        <taxon>Phenylobacterium</taxon>
    </lineage>
</organism>
<dbReference type="SUPFAM" id="SSF46785">
    <property type="entry name" value="Winged helix' DNA-binding domain"/>
    <property type="match status" value="1"/>
</dbReference>
<evidence type="ECO:0000313" key="6">
    <source>
        <dbReference type="EMBL" id="MET3527298.1"/>
    </source>
</evidence>
<dbReference type="SUPFAM" id="SSF53850">
    <property type="entry name" value="Periplasmic binding protein-like II"/>
    <property type="match status" value="1"/>
</dbReference>
<dbReference type="InterPro" id="IPR005119">
    <property type="entry name" value="LysR_subst-bd"/>
</dbReference>
<evidence type="ECO:0000313" key="7">
    <source>
        <dbReference type="Proteomes" id="UP001549110"/>
    </source>
</evidence>
<dbReference type="InterPro" id="IPR036390">
    <property type="entry name" value="WH_DNA-bd_sf"/>
</dbReference>
<keyword evidence="2" id="KW-0805">Transcription regulation</keyword>
<evidence type="ECO:0000256" key="2">
    <source>
        <dbReference type="ARBA" id="ARBA00023015"/>
    </source>
</evidence>
<evidence type="ECO:0000256" key="1">
    <source>
        <dbReference type="ARBA" id="ARBA00009437"/>
    </source>
</evidence>
<evidence type="ECO:0000256" key="3">
    <source>
        <dbReference type="ARBA" id="ARBA00023125"/>
    </source>
</evidence>
<dbReference type="InterPro" id="IPR000847">
    <property type="entry name" value="LysR_HTH_N"/>
</dbReference>
<dbReference type="Proteomes" id="UP001549110">
    <property type="component" value="Unassembled WGS sequence"/>
</dbReference>
<dbReference type="Gene3D" id="3.40.190.10">
    <property type="entry name" value="Periplasmic binding protein-like II"/>
    <property type="match status" value="2"/>
</dbReference>
<evidence type="ECO:0000259" key="5">
    <source>
        <dbReference type="PROSITE" id="PS50931"/>
    </source>
</evidence>
<keyword evidence="4" id="KW-0804">Transcription</keyword>
<keyword evidence="7" id="KW-1185">Reference proteome</keyword>
<sequence>MPSLNALRAFEAMARTGRATLAAEELHVTHSAVSRQVKALEDILGTKLFAGPKHRLELTEAGRELLPALTGAFDQIASAVRRVRTSGEDLHVAVNASVSVKWLIPRLSGFAQAHPNVRLQLAELPSHATSYRGAHAVVRIVPTSRLAEPGATGFIQNHLGPVMSPELAKRWADAPLRGPRLAAQTHPQGWPIWAALAGEELPPAPEQPFAHLHFALDAAIAGLGVAVMSWPLVADYVRNGRLVAPYGFRKAESAFALLAAPGAGGRALEQFKAWLVAEGTKTPPPPRG</sequence>
<evidence type="ECO:0000256" key="4">
    <source>
        <dbReference type="ARBA" id="ARBA00023163"/>
    </source>
</evidence>
<dbReference type="Gene3D" id="1.10.10.10">
    <property type="entry name" value="Winged helix-like DNA-binding domain superfamily/Winged helix DNA-binding domain"/>
    <property type="match status" value="1"/>
</dbReference>
<dbReference type="PRINTS" id="PR00039">
    <property type="entry name" value="HTHLYSR"/>
</dbReference>
<protein>
    <submittedName>
        <fullName evidence="6">DNA-binding transcriptional LysR family regulator</fullName>
    </submittedName>
</protein>
<dbReference type="PANTHER" id="PTHR30537">
    <property type="entry name" value="HTH-TYPE TRANSCRIPTIONAL REGULATOR"/>
    <property type="match status" value="1"/>
</dbReference>
<reference evidence="6 7" key="1">
    <citation type="submission" date="2024-06" db="EMBL/GenBank/DDBJ databases">
        <title>Genomic Encyclopedia of Type Strains, Phase IV (KMG-IV): sequencing the most valuable type-strain genomes for metagenomic binning, comparative biology and taxonomic classification.</title>
        <authorList>
            <person name="Goeker M."/>
        </authorList>
    </citation>
    <scope>NUCLEOTIDE SEQUENCE [LARGE SCALE GENOMIC DNA]</scope>
    <source>
        <strain evidence="6 7">DSM 17809</strain>
    </source>
</reference>
<dbReference type="RefSeq" id="WP_331931870.1">
    <property type="nucleotide sequence ID" value="NZ_JBEPLU010000002.1"/>
</dbReference>
<proteinExistence type="inferred from homology"/>
<feature type="domain" description="HTH lysR-type" evidence="5">
    <location>
        <begin position="2"/>
        <end position="59"/>
    </location>
</feature>
<name>A0ABV2EJS0_9CAUL</name>